<comment type="caution">
    <text evidence="1">The sequence shown here is derived from an EMBL/GenBank/DDBJ whole genome shotgun (WGS) entry which is preliminary data.</text>
</comment>
<reference evidence="1" key="2">
    <citation type="journal article" date="2019" name="IMA Fungus">
        <title>Genome sequencing and comparison of five Tilletia species to identify candidate genes for the detection of regulated species infecting wheat.</title>
        <authorList>
            <person name="Nguyen H.D.T."/>
            <person name="Sultana T."/>
            <person name="Kesanakurti P."/>
            <person name="Hambleton S."/>
        </authorList>
    </citation>
    <scope>NUCLEOTIDE SEQUENCE</scope>
    <source>
        <strain evidence="1">DAOMC 236416</strain>
    </source>
</reference>
<dbReference type="InterPro" id="IPR046556">
    <property type="entry name" value="DUF6710"/>
</dbReference>
<organism evidence="1 2">
    <name type="scientific">Tilletia indica</name>
    <dbReference type="NCBI Taxonomy" id="43049"/>
    <lineage>
        <taxon>Eukaryota</taxon>
        <taxon>Fungi</taxon>
        <taxon>Dikarya</taxon>
        <taxon>Basidiomycota</taxon>
        <taxon>Ustilaginomycotina</taxon>
        <taxon>Exobasidiomycetes</taxon>
        <taxon>Tilletiales</taxon>
        <taxon>Tilletiaceae</taxon>
        <taxon>Tilletia</taxon>
    </lineage>
</organism>
<proteinExistence type="predicted"/>
<dbReference type="AlphaFoldDB" id="A0A8T8SDH9"/>
<gene>
    <name evidence="1" type="ORF">A4X13_0g8689</name>
</gene>
<accession>A0A8T8SDH9</accession>
<keyword evidence="2" id="KW-1185">Reference proteome</keyword>
<dbReference type="Pfam" id="PF20457">
    <property type="entry name" value="DUF6710"/>
    <property type="match status" value="1"/>
</dbReference>
<protein>
    <submittedName>
        <fullName evidence="1">Uncharacterized protein</fullName>
    </submittedName>
</protein>
<evidence type="ECO:0000313" key="1">
    <source>
        <dbReference type="EMBL" id="KAE8237637.1"/>
    </source>
</evidence>
<dbReference type="EMBL" id="LWDF02001689">
    <property type="protein sequence ID" value="KAE8237637.1"/>
    <property type="molecule type" value="Genomic_DNA"/>
</dbReference>
<evidence type="ECO:0000313" key="2">
    <source>
        <dbReference type="Proteomes" id="UP000077521"/>
    </source>
</evidence>
<reference evidence="1" key="1">
    <citation type="submission" date="2016-04" db="EMBL/GenBank/DDBJ databases">
        <authorList>
            <person name="Nguyen H.D."/>
            <person name="Samba Siva P."/>
            <person name="Cullis J."/>
            <person name="Levesque C.A."/>
            <person name="Hambleton S."/>
        </authorList>
    </citation>
    <scope>NUCLEOTIDE SEQUENCE</scope>
    <source>
        <strain evidence="1">DAOMC 236416</strain>
    </source>
</reference>
<sequence>MRRARSVAAADPLGLSSLVRLIAAPLQARATTSLVFQPAHGARSAYDLSDFFGSLLARVTADGMTADQICVRLEGARYCLRLGRDPILAVPWSESSLTNAIANIGHSRRMGEWRADFNHKVELLLPFGLTLVHGGNHSLAAGITNAEGTVVAETVIDLAPMYAHVRYDGVSMIRRHDGYRLWEPIDEELGILFEIGRLMVEHGVRYDAQMATANESNSDEGGESFPICYRVLVDGQDTGYSLSGSGATRALLQAEIEPGSAEARAVTIELLTHIEGVEQEAQRGLERFQTQASRIHCVADAYGAQGILNAQYLNGHVDRARAVLDRWQSVARLVPHNDGVSSRAFRRVNEPRTPARRGKESMKDCVIVEAYLETAHQLRSAGLRKPIVFASSNTKEYFEPATRHLSADIASDLAVVQMEYAPNFGAAKHLLGL</sequence>
<dbReference type="Proteomes" id="UP000077521">
    <property type="component" value="Unassembled WGS sequence"/>
</dbReference>
<name>A0A8T8SDH9_9BASI</name>